<dbReference type="VEuPathDB" id="ToxoDB:CSUI_009601"/>
<dbReference type="RefSeq" id="XP_067918310.1">
    <property type="nucleotide sequence ID" value="XM_068069714.1"/>
</dbReference>
<dbReference type="Proteomes" id="UP000221165">
    <property type="component" value="Unassembled WGS sequence"/>
</dbReference>
<gene>
    <name evidence="2" type="ORF">CSUI_009601</name>
</gene>
<dbReference type="EMBL" id="MIGC01005795">
    <property type="protein sequence ID" value="PHJ16583.1"/>
    <property type="molecule type" value="Genomic_DNA"/>
</dbReference>
<accession>A0A2C6KJL4</accession>
<comment type="caution">
    <text evidence="2">The sequence shown here is derived from an EMBL/GenBank/DDBJ whole genome shotgun (WGS) entry which is preliminary data.</text>
</comment>
<reference evidence="2 3" key="1">
    <citation type="journal article" date="2017" name="Int. J. Parasitol.">
        <title>The genome of the protozoan parasite Cystoisospora suis and a reverse vaccinology approach to identify vaccine candidates.</title>
        <authorList>
            <person name="Palmieri N."/>
            <person name="Shrestha A."/>
            <person name="Ruttkowski B."/>
            <person name="Beck T."/>
            <person name="Vogl C."/>
            <person name="Tomley F."/>
            <person name="Blake D.P."/>
            <person name="Joachim A."/>
        </authorList>
    </citation>
    <scope>NUCLEOTIDE SEQUENCE [LARGE SCALE GENOMIC DNA]</scope>
    <source>
        <strain evidence="2 3">Wien I</strain>
    </source>
</reference>
<protein>
    <submittedName>
        <fullName evidence="2">Uncharacterized protein</fullName>
    </submittedName>
</protein>
<sequence length="279" mass="30004">MLRVRAPPKGDNSRAPAGRGACAFSARDWRLHTATRAVYILRRWGLGQSHHPVDRVLFEWNDSGLFSTAVSSSVNRPRGWPAAVAKAEVKVTPRVPASGTGEARTAVGEETVLFDLEGASLERRPLDASSKDLLFVVEVSVASLLESLCSLQLIQSPRRQRCRGDSQVQRMRFAVGTVVRLQDIIVLNPAGKAQTTLFLGPWSSGCVGGTFPLSISSAERLNVSGSGQGGNSGLSVVDGSHAYEAISAFTREREGTDLQASSSPRQANAGRIREWPLKV</sequence>
<evidence type="ECO:0000313" key="3">
    <source>
        <dbReference type="Proteomes" id="UP000221165"/>
    </source>
</evidence>
<evidence type="ECO:0000256" key="1">
    <source>
        <dbReference type="SAM" id="MobiDB-lite"/>
    </source>
</evidence>
<evidence type="ECO:0000313" key="2">
    <source>
        <dbReference type="EMBL" id="PHJ16583.1"/>
    </source>
</evidence>
<organism evidence="2 3">
    <name type="scientific">Cystoisospora suis</name>
    <dbReference type="NCBI Taxonomy" id="483139"/>
    <lineage>
        <taxon>Eukaryota</taxon>
        <taxon>Sar</taxon>
        <taxon>Alveolata</taxon>
        <taxon>Apicomplexa</taxon>
        <taxon>Conoidasida</taxon>
        <taxon>Coccidia</taxon>
        <taxon>Eucoccidiorida</taxon>
        <taxon>Eimeriorina</taxon>
        <taxon>Sarcocystidae</taxon>
        <taxon>Cystoisospora</taxon>
    </lineage>
</organism>
<dbReference type="GeneID" id="94432925"/>
<dbReference type="AlphaFoldDB" id="A0A2C6KJL4"/>
<keyword evidence="3" id="KW-1185">Reference proteome</keyword>
<name>A0A2C6KJL4_9APIC</name>
<feature type="region of interest" description="Disordered" evidence="1">
    <location>
        <begin position="254"/>
        <end position="279"/>
    </location>
</feature>
<proteinExistence type="predicted"/>